<evidence type="ECO:0000256" key="4">
    <source>
        <dbReference type="ARBA" id="ARBA00048267"/>
    </source>
</evidence>
<comment type="catalytic activity">
    <reaction evidence="4 5">
        <text>[protein]-L-glutamate 5-O-methyl ester + H2O = L-glutamyl-[protein] + methanol + H(+)</text>
        <dbReference type="Rhea" id="RHEA:23236"/>
        <dbReference type="Rhea" id="RHEA-COMP:10208"/>
        <dbReference type="Rhea" id="RHEA-COMP:10311"/>
        <dbReference type="ChEBI" id="CHEBI:15377"/>
        <dbReference type="ChEBI" id="CHEBI:15378"/>
        <dbReference type="ChEBI" id="CHEBI:17790"/>
        <dbReference type="ChEBI" id="CHEBI:29973"/>
        <dbReference type="ChEBI" id="CHEBI:82795"/>
        <dbReference type="EC" id="3.1.1.61"/>
    </reaction>
</comment>
<dbReference type="CDD" id="cd17541">
    <property type="entry name" value="REC_CheB-like"/>
    <property type="match status" value="1"/>
</dbReference>
<dbReference type="InterPro" id="IPR011006">
    <property type="entry name" value="CheY-like_superfamily"/>
</dbReference>
<dbReference type="SMART" id="SM00448">
    <property type="entry name" value="REC"/>
    <property type="match status" value="1"/>
</dbReference>
<proteinExistence type="inferred from homology"/>
<dbReference type="Pfam" id="PF00072">
    <property type="entry name" value="Response_reg"/>
    <property type="match status" value="1"/>
</dbReference>
<dbReference type="GO" id="GO:0008984">
    <property type="term" value="F:protein-glutamate methylesterase activity"/>
    <property type="evidence" value="ECO:0007669"/>
    <property type="project" value="UniProtKB-UniRule"/>
</dbReference>
<evidence type="ECO:0000256" key="6">
    <source>
        <dbReference type="PROSITE-ProRule" id="PRU00050"/>
    </source>
</evidence>
<comment type="function">
    <text evidence="5">Involved in chemotaxis. Part of a chemotaxis signal transduction system that modulates chemotaxis in response to various stimuli. Catalyzes the demethylation of specific methylglutamate residues introduced into the chemoreceptors (methyl-accepting chemotaxis proteins or MCP) by CheR. Also mediates the irreversible deamidation of specific glutamine residues to glutamic acid.</text>
</comment>
<dbReference type="EC" id="3.1.1.61" evidence="5"/>
<feature type="active site" evidence="5 6">
    <location>
        <position position="335"/>
    </location>
</feature>
<dbReference type="InterPro" id="IPR000673">
    <property type="entry name" value="Sig_transdc_resp-reg_Me-estase"/>
</dbReference>
<feature type="domain" description="CheB-type methylesterase" evidence="9">
    <location>
        <begin position="201"/>
        <end position="389"/>
    </location>
</feature>
<dbReference type="EC" id="3.5.1.44" evidence="5"/>
<keyword evidence="1 5" id="KW-0963">Cytoplasm</keyword>
<comment type="PTM">
    <text evidence="5">Phosphorylated by CheA. Phosphorylation of the N-terminal regulatory domain activates the methylesterase activity.</text>
</comment>
<feature type="modified residue" description="4-aspartylphosphate" evidence="5 7">
    <location>
        <position position="89"/>
    </location>
</feature>
<dbReference type="GO" id="GO:0050568">
    <property type="term" value="F:protein-glutamine glutaminase activity"/>
    <property type="evidence" value="ECO:0007669"/>
    <property type="project" value="UniProtKB-UniRule"/>
</dbReference>
<dbReference type="Gene3D" id="3.40.50.2300">
    <property type="match status" value="1"/>
</dbReference>
<dbReference type="Proteomes" id="UP000271866">
    <property type="component" value="Unassembled WGS sequence"/>
</dbReference>
<sequence>MWAAPAIAASSSTCGTETYGSGTNQWKQWKKMPNKKISVLLVDDSAVVRQVLVAILNDTPDIHVMAAASDPIFAMAKLAQEWPDVIVLDVEMPRMDGITFLKKIMSERPTPVVICSSLTQKGAETSLQALSAGAVEIITKPTTGLKNFLIDSAAELVAAVRAAANSNVKNLGKRTAPPVLAPASKLTADAILPAASGHAMAQTTERIVAIGTSTGGTQALEAVLTALPRVCPGMVIVQHMPEKFTASFAERLNGLSQIEVREARNNDRILPGLALIAPGGKHMMVTRSGAYYHVQVIDGPLVNRHRPSVDVLFRSVAKFAGKNATGIIMTGMGDDGARGLKEMLDAGSSTVAQDEASCVVFGMPKEAIKLNAAQRIMPLQEIHQAILHR</sequence>
<dbReference type="NCBIfam" id="NF001965">
    <property type="entry name" value="PRK00742.1"/>
    <property type="match status" value="1"/>
</dbReference>
<protein>
    <recommendedName>
        <fullName evidence="5">Protein-glutamate methylesterase/protein-glutamine glutaminase</fullName>
        <ecNumber evidence="5">3.1.1.61</ecNumber>
        <ecNumber evidence="5">3.5.1.44</ecNumber>
    </recommendedName>
</protein>
<dbReference type="STRING" id="33069.AO065_24835"/>
<feature type="active site" evidence="5 6">
    <location>
        <position position="239"/>
    </location>
</feature>
<dbReference type="NCBIfam" id="NF009206">
    <property type="entry name" value="PRK12555.1"/>
    <property type="match status" value="1"/>
</dbReference>
<evidence type="ECO:0000256" key="2">
    <source>
        <dbReference type="ARBA" id="ARBA00022500"/>
    </source>
</evidence>
<evidence type="ECO:0000259" key="9">
    <source>
        <dbReference type="PROSITE" id="PS50122"/>
    </source>
</evidence>
<comment type="caution">
    <text evidence="10">The sequence shown here is derived from an EMBL/GenBank/DDBJ whole genome shotgun (WGS) entry which is preliminary data.</text>
</comment>
<comment type="similarity">
    <text evidence="5">Belongs to the CheB family.</text>
</comment>
<dbReference type="HAMAP" id="MF_00099">
    <property type="entry name" value="CheB_chemtxs"/>
    <property type="match status" value="1"/>
</dbReference>
<dbReference type="GO" id="GO:0005737">
    <property type="term" value="C:cytoplasm"/>
    <property type="evidence" value="ECO:0007669"/>
    <property type="project" value="UniProtKB-SubCell"/>
</dbReference>
<comment type="catalytic activity">
    <reaction evidence="5">
        <text>L-glutaminyl-[protein] + H2O = L-glutamyl-[protein] + NH4(+)</text>
        <dbReference type="Rhea" id="RHEA:16441"/>
        <dbReference type="Rhea" id="RHEA-COMP:10207"/>
        <dbReference type="Rhea" id="RHEA-COMP:10208"/>
        <dbReference type="ChEBI" id="CHEBI:15377"/>
        <dbReference type="ChEBI" id="CHEBI:28938"/>
        <dbReference type="ChEBI" id="CHEBI:29973"/>
        <dbReference type="ChEBI" id="CHEBI:30011"/>
        <dbReference type="EC" id="3.5.1.44"/>
    </reaction>
</comment>
<evidence type="ECO:0000256" key="7">
    <source>
        <dbReference type="PROSITE-ProRule" id="PRU00169"/>
    </source>
</evidence>
<dbReference type="EMBL" id="RBRK01000020">
    <property type="protein sequence ID" value="RMQ79806.1"/>
    <property type="molecule type" value="Genomic_DNA"/>
</dbReference>
<reference evidence="10 11" key="1">
    <citation type="submission" date="2018-08" db="EMBL/GenBank/DDBJ databases">
        <title>Recombination of ecologically and evolutionarily significant loci maintains genetic cohesion in the Pseudomonas syringae species complex.</title>
        <authorList>
            <person name="Dillon M."/>
            <person name="Thakur S."/>
            <person name="Almeida R.N.D."/>
            <person name="Weir B.S."/>
            <person name="Guttman D.S."/>
        </authorList>
    </citation>
    <scope>NUCLEOTIDE SEQUENCE [LARGE SCALE GENOMIC DNA]</scope>
    <source>
        <strain evidence="10 11">ICMP 11296</strain>
    </source>
</reference>
<dbReference type="PROSITE" id="PS50110">
    <property type="entry name" value="RESPONSE_REGULATORY"/>
    <property type="match status" value="1"/>
</dbReference>
<dbReference type="GO" id="GO:0006935">
    <property type="term" value="P:chemotaxis"/>
    <property type="evidence" value="ECO:0007669"/>
    <property type="project" value="UniProtKB-UniRule"/>
</dbReference>
<dbReference type="SUPFAM" id="SSF52738">
    <property type="entry name" value="Methylesterase CheB, C-terminal domain"/>
    <property type="match status" value="1"/>
</dbReference>
<dbReference type="PANTHER" id="PTHR42872">
    <property type="entry name" value="PROTEIN-GLUTAMATE METHYLESTERASE/PROTEIN-GLUTAMINE GLUTAMINASE"/>
    <property type="match status" value="1"/>
</dbReference>
<dbReference type="PIRSF" id="PIRSF000876">
    <property type="entry name" value="RR_chemtxs_CheB"/>
    <property type="match status" value="1"/>
</dbReference>
<dbReference type="Gene3D" id="3.40.50.180">
    <property type="entry name" value="Methylesterase CheB, C-terminal domain"/>
    <property type="match status" value="1"/>
</dbReference>
<evidence type="ECO:0000256" key="3">
    <source>
        <dbReference type="ARBA" id="ARBA00022801"/>
    </source>
</evidence>
<dbReference type="SUPFAM" id="SSF52172">
    <property type="entry name" value="CheY-like"/>
    <property type="match status" value="1"/>
</dbReference>
<feature type="active site" evidence="5 6">
    <location>
        <position position="213"/>
    </location>
</feature>
<comment type="subcellular location">
    <subcellularLocation>
        <location evidence="5">Cytoplasm</location>
    </subcellularLocation>
</comment>
<organism evidence="10 11">
    <name type="scientific">Pseudomonas viridiflava</name>
    <name type="common">Phytomonas viridiflava</name>
    <dbReference type="NCBI Taxonomy" id="33069"/>
    <lineage>
        <taxon>Bacteria</taxon>
        <taxon>Pseudomonadati</taxon>
        <taxon>Pseudomonadota</taxon>
        <taxon>Gammaproteobacteria</taxon>
        <taxon>Pseudomonadales</taxon>
        <taxon>Pseudomonadaceae</taxon>
        <taxon>Pseudomonas</taxon>
    </lineage>
</organism>
<comment type="domain">
    <text evidence="5">Contains a C-terminal catalytic domain, and an N-terminal region which modulates catalytic activity.</text>
</comment>
<evidence type="ECO:0000256" key="1">
    <source>
        <dbReference type="ARBA" id="ARBA00022490"/>
    </source>
</evidence>
<gene>
    <name evidence="5" type="primary">cheB</name>
    <name evidence="10" type="ORF">ALP98_04830</name>
</gene>
<dbReference type="Pfam" id="PF01339">
    <property type="entry name" value="CheB_methylest"/>
    <property type="match status" value="1"/>
</dbReference>
<keyword evidence="5 7" id="KW-0597">Phosphoprotein</keyword>
<feature type="domain" description="Response regulatory" evidence="8">
    <location>
        <begin position="38"/>
        <end position="155"/>
    </location>
</feature>
<dbReference type="InterPro" id="IPR008248">
    <property type="entry name" value="CheB-like"/>
</dbReference>
<evidence type="ECO:0000313" key="10">
    <source>
        <dbReference type="EMBL" id="RMQ79806.1"/>
    </source>
</evidence>
<name>A0A3M4PNN0_PSEVI</name>
<dbReference type="InterPro" id="IPR001789">
    <property type="entry name" value="Sig_transdc_resp-reg_receiver"/>
</dbReference>
<dbReference type="GO" id="GO:0000156">
    <property type="term" value="F:phosphorelay response regulator activity"/>
    <property type="evidence" value="ECO:0007669"/>
    <property type="project" value="InterPro"/>
</dbReference>
<dbReference type="CDD" id="cd16432">
    <property type="entry name" value="CheB_Rec"/>
    <property type="match status" value="1"/>
</dbReference>
<dbReference type="PROSITE" id="PS50122">
    <property type="entry name" value="CHEB"/>
    <property type="match status" value="1"/>
</dbReference>
<dbReference type="InterPro" id="IPR035909">
    <property type="entry name" value="CheB_C"/>
</dbReference>
<accession>A0A3M4PNN0</accession>
<dbReference type="AlphaFoldDB" id="A0A3M4PNN0"/>
<dbReference type="PANTHER" id="PTHR42872:SF6">
    <property type="entry name" value="PROTEIN-GLUTAMATE METHYLESTERASE_PROTEIN-GLUTAMINE GLUTAMINASE"/>
    <property type="match status" value="1"/>
</dbReference>
<evidence type="ECO:0000259" key="8">
    <source>
        <dbReference type="PROSITE" id="PS50110"/>
    </source>
</evidence>
<evidence type="ECO:0000313" key="11">
    <source>
        <dbReference type="Proteomes" id="UP000271866"/>
    </source>
</evidence>
<keyword evidence="3 5" id="KW-0378">Hydrolase</keyword>
<keyword evidence="2 5" id="KW-0145">Chemotaxis</keyword>
<evidence type="ECO:0000256" key="5">
    <source>
        <dbReference type="HAMAP-Rule" id="MF_00099"/>
    </source>
</evidence>